<reference evidence="1 2" key="1">
    <citation type="journal article" date="2011" name="Cell">
        <title>The monarch butterfly genome yields insights into long-distance migration.</title>
        <authorList>
            <person name="Zhan S."/>
            <person name="Merlin C."/>
            <person name="Boore J.L."/>
            <person name="Reppert S.M."/>
        </authorList>
    </citation>
    <scope>NUCLEOTIDE SEQUENCE [LARGE SCALE GENOMIC DNA]</scope>
    <source>
        <strain evidence="1">F-2</strain>
    </source>
</reference>
<dbReference type="AlphaFoldDB" id="A0A212EKN1"/>
<accession>A0A212EKN1</accession>
<organism evidence="1 2">
    <name type="scientific">Danaus plexippus plexippus</name>
    <dbReference type="NCBI Taxonomy" id="278856"/>
    <lineage>
        <taxon>Eukaryota</taxon>
        <taxon>Metazoa</taxon>
        <taxon>Ecdysozoa</taxon>
        <taxon>Arthropoda</taxon>
        <taxon>Hexapoda</taxon>
        <taxon>Insecta</taxon>
        <taxon>Pterygota</taxon>
        <taxon>Neoptera</taxon>
        <taxon>Endopterygota</taxon>
        <taxon>Lepidoptera</taxon>
        <taxon>Glossata</taxon>
        <taxon>Ditrysia</taxon>
        <taxon>Papilionoidea</taxon>
        <taxon>Nymphalidae</taxon>
        <taxon>Danainae</taxon>
        <taxon>Danaini</taxon>
        <taxon>Danaina</taxon>
        <taxon>Danaus</taxon>
        <taxon>Danaus</taxon>
    </lineage>
</organism>
<name>A0A212EKN1_DANPL</name>
<gene>
    <name evidence="1" type="ORF">KGM_209807</name>
</gene>
<keyword evidence="2" id="KW-1185">Reference proteome</keyword>
<evidence type="ECO:0000313" key="2">
    <source>
        <dbReference type="Proteomes" id="UP000007151"/>
    </source>
</evidence>
<sequence length="97" mass="10574">MATSGERGTTTTVVCAFSASRSNIEKATNEFHSAGIWPIDTTKFGEQFVDASLLPLANSSNSQRAVTPDSQILPTPNMQLRPTTPLVMLNELIRKYC</sequence>
<dbReference type="InParanoid" id="A0A212EKN1"/>
<dbReference type="EMBL" id="AGBW02014238">
    <property type="protein sequence ID" value="OWR42040.1"/>
    <property type="molecule type" value="Genomic_DNA"/>
</dbReference>
<dbReference type="Proteomes" id="UP000007151">
    <property type="component" value="Unassembled WGS sequence"/>
</dbReference>
<protein>
    <submittedName>
        <fullName evidence="1">Uncharacterized protein</fullName>
    </submittedName>
</protein>
<evidence type="ECO:0000313" key="1">
    <source>
        <dbReference type="EMBL" id="OWR42040.1"/>
    </source>
</evidence>
<comment type="caution">
    <text evidence="1">The sequence shown here is derived from an EMBL/GenBank/DDBJ whole genome shotgun (WGS) entry which is preliminary data.</text>
</comment>
<proteinExistence type="predicted"/>
<dbReference type="KEGG" id="dpl:KGM_209807"/>